<name>A0ABX7AQC0_9BACI</name>
<evidence type="ECO:0000313" key="3">
    <source>
        <dbReference type="Proteomes" id="UP000596049"/>
    </source>
</evidence>
<organism evidence="2 3">
    <name type="scientific">Lysinibacillus agricola</name>
    <dbReference type="NCBI Taxonomy" id="2590012"/>
    <lineage>
        <taxon>Bacteria</taxon>
        <taxon>Bacillati</taxon>
        <taxon>Bacillota</taxon>
        <taxon>Bacilli</taxon>
        <taxon>Bacillales</taxon>
        <taxon>Bacillaceae</taxon>
        <taxon>Lysinibacillus</taxon>
    </lineage>
</organism>
<gene>
    <name evidence="2" type="ORF">FJQ98_14220</name>
</gene>
<reference evidence="2 3" key="1">
    <citation type="submission" date="2020-01" db="EMBL/GenBank/DDBJ databases">
        <authorList>
            <person name="Liu G."/>
            <person name="Liu B."/>
        </authorList>
    </citation>
    <scope>NUCLEOTIDE SEQUENCE [LARGE SCALE GENOMIC DNA]</scope>
    <source>
        <strain evidence="2 3">FJAT-51161</strain>
    </source>
</reference>
<evidence type="ECO:0000256" key="1">
    <source>
        <dbReference type="ARBA" id="ARBA00008007"/>
    </source>
</evidence>
<dbReference type="EMBL" id="CP067341">
    <property type="protein sequence ID" value="QQP10444.1"/>
    <property type="molecule type" value="Genomic_DNA"/>
</dbReference>
<dbReference type="PANTHER" id="PTHR47505:SF1">
    <property type="entry name" value="DNA UTILIZATION PROTEIN YHGH"/>
    <property type="match status" value="1"/>
</dbReference>
<evidence type="ECO:0000313" key="2">
    <source>
        <dbReference type="EMBL" id="QQP10444.1"/>
    </source>
</evidence>
<dbReference type="SUPFAM" id="SSF53271">
    <property type="entry name" value="PRTase-like"/>
    <property type="match status" value="1"/>
</dbReference>
<dbReference type="Gene3D" id="3.40.50.2020">
    <property type="match status" value="1"/>
</dbReference>
<proteinExistence type="inferred from homology"/>
<protein>
    <submittedName>
        <fullName evidence="2">ComF family protein</fullName>
    </submittedName>
</protein>
<dbReference type="InterPro" id="IPR000836">
    <property type="entry name" value="PRTase_dom"/>
</dbReference>
<dbReference type="Proteomes" id="UP000596049">
    <property type="component" value="Chromosome"/>
</dbReference>
<keyword evidence="3" id="KW-1185">Reference proteome</keyword>
<comment type="similarity">
    <text evidence="1">Belongs to the ComF/GntX family.</text>
</comment>
<accession>A0ABX7AQC0</accession>
<dbReference type="InterPro" id="IPR051910">
    <property type="entry name" value="ComF/GntX_DNA_util-trans"/>
</dbReference>
<dbReference type="CDD" id="cd06223">
    <property type="entry name" value="PRTases_typeI"/>
    <property type="match status" value="1"/>
</dbReference>
<sequence length="405" mass="47213">MFELAFNPYDMFIDYDSIRSKCTNLELTDLLNSILDNGNGFWLIDSQSDFIFNHSSEDYAIINDFDLYDINEYVKLFNRGDYKQYQTLFISSDNMAIEVAKNFGMSCIFIANNENEYQLPNLRNYPDHIVSITELKNMFLKNKRGRKLYFEGILDRTTDLSTPLYKQVLEYYYNPEKKVHVFMIGRYFRSEDLRSYCHILTKLILAFKDQKDGAYKLLEPMVQEIVRNLTRYDIDYITYIPNKPSKKDRFLDLFLNKNQLISSKIKPDLLECIRDYPTQKDYKTKKEKAANVKGAFVVNSNYDVQNKTIIIFDDILTTGSTALECASVLYDQGAENVILIPFGVTQDAGPSMLSIAKIKSNGIAYKLKFNNKNGNPFWVASDKEYKDHEVIKGLYLEQNNLDNLF</sequence>
<dbReference type="PANTHER" id="PTHR47505">
    <property type="entry name" value="DNA UTILIZATION PROTEIN YHGH"/>
    <property type="match status" value="1"/>
</dbReference>
<dbReference type="InterPro" id="IPR029057">
    <property type="entry name" value="PRTase-like"/>
</dbReference>
<dbReference type="RefSeq" id="WP_053592529.1">
    <property type="nucleotide sequence ID" value="NZ_CP067341.1"/>
</dbReference>